<protein>
    <submittedName>
        <fullName evidence="1">Palmitoyltransferase</fullName>
        <ecNumber evidence="1">2.3.1.225</ecNumber>
    </submittedName>
</protein>
<feature type="non-terminal residue" evidence="1">
    <location>
        <position position="209"/>
    </location>
</feature>
<name>A0ACC1HNQ6_9FUNG</name>
<dbReference type="Proteomes" id="UP001145114">
    <property type="component" value="Unassembled WGS sequence"/>
</dbReference>
<evidence type="ECO:0000313" key="1">
    <source>
        <dbReference type="EMBL" id="KAJ1677020.1"/>
    </source>
</evidence>
<reference evidence="1" key="1">
    <citation type="submission" date="2022-06" db="EMBL/GenBank/DDBJ databases">
        <title>Phylogenomic reconstructions and comparative analyses of Kickxellomycotina fungi.</title>
        <authorList>
            <person name="Reynolds N.K."/>
            <person name="Stajich J.E."/>
            <person name="Barry K."/>
            <person name="Grigoriev I.V."/>
            <person name="Crous P."/>
            <person name="Smith M.E."/>
        </authorList>
    </citation>
    <scope>NUCLEOTIDE SEQUENCE</scope>
    <source>
        <strain evidence="1">RSA 2271</strain>
    </source>
</reference>
<accession>A0ACC1HNQ6</accession>
<keyword evidence="2" id="KW-1185">Reference proteome</keyword>
<comment type="caution">
    <text evidence="1">The sequence shown here is derived from an EMBL/GenBank/DDBJ whole genome shotgun (WGS) entry which is preliminary data.</text>
</comment>
<sequence length="209" mass="23629">MDHHCPWVNNCIGHYNHGHFLRFIYSVDVTCSIALAIHSCRMYELVIDVINNTYPARQPTQTEVTFLILNISLLLLVLIFVGALSVYHVILIVSNTTSIERKERKRVQRLVEKRQIPPCEYPYDLGVVDNLKSLFGNNILLWWVPKAMKGHGLDFPIKKGLEPPVYWPPPGYHVQAGPNAYPGEVSNILYKGKGGGMMVTAEIDDDGET</sequence>
<gene>
    <name evidence="1" type="primary">PFA4_1</name>
    <name evidence="1" type="ORF">EV182_007040</name>
</gene>
<dbReference type="EMBL" id="JAMZIH010003133">
    <property type="protein sequence ID" value="KAJ1677020.1"/>
    <property type="molecule type" value="Genomic_DNA"/>
</dbReference>
<organism evidence="1 2">
    <name type="scientific">Spiromyces aspiralis</name>
    <dbReference type="NCBI Taxonomy" id="68401"/>
    <lineage>
        <taxon>Eukaryota</taxon>
        <taxon>Fungi</taxon>
        <taxon>Fungi incertae sedis</taxon>
        <taxon>Zoopagomycota</taxon>
        <taxon>Kickxellomycotina</taxon>
        <taxon>Kickxellomycetes</taxon>
        <taxon>Kickxellales</taxon>
        <taxon>Kickxellaceae</taxon>
        <taxon>Spiromyces</taxon>
    </lineage>
</organism>
<dbReference type="EC" id="2.3.1.225" evidence="1"/>
<keyword evidence="1" id="KW-0012">Acyltransferase</keyword>
<proteinExistence type="predicted"/>
<keyword evidence="1" id="KW-0808">Transferase</keyword>
<evidence type="ECO:0000313" key="2">
    <source>
        <dbReference type="Proteomes" id="UP001145114"/>
    </source>
</evidence>